<comment type="caution">
    <text evidence="1">The sequence shown here is derived from an EMBL/GenBank/DDBJ whole genome shotgun (WGS) entry which is preliminary data.</text>
</comment>
<gene>
    <name evidence="1" type="ORF">AW09_004256</name>
</gene>
<dbReference type="Proteomes" id="UP000020077">
    <property type="component" value="Unassembled WGS sequence"/>
</dbReference>
<dbReference type="AlphaFoldDB" id="A0A080LRA5"/>
<evidence type="ECO:0000313" key="1">
    <source>
        <dbReference type="EMBL" id="KFB70663.1"/>
    </source>
</evidence>
<dbReference type="EMBL" id="JDVG02000668">
    <property type="protein sequence ID" value="KFB70663.1"/>
    <property type="molecule type" value="Genomic_DNA"/>
</dbReference>
<reference evidence="1 2" key="1">
    <citation type="submission" date="2014-02" db="EMBL/GenBank/DDBJ databases">
        <title>Expanding our view of genomic diversity in Candidatus Accumulibacter clades.</title>
        <authorList>
            <person name="Skennerton C.T."/>
            <person name="Barr J.J."/>
            <person name="Slater F.R."/>
            <person name="Bond P.L."/>
            <person name="Tyson G.W."/>
        </authorList>
    </citation>
    <scope>NUCLEOTIDE SEQUENCE [LARGE SCALE GENOMIC DNA]</scope>
    <source>
        <strain evidence="2">BA-91</strain>
    </source>
</reference>
<protein>
    <submittedName>
        <fullName evidence="1">Uncharacterized protein</fullName>
    </submittedName>
</protein>
<accession>A0A080LRA5</accession>
<proteinExistence type="predicted"/>
<sequence length="92" mass="10386">MQRDAVRRIPLVIVEDDVLDRHLAGEHRREQDAVVVRVRLGAENGDLVLIGSDLQQLFKRAHASHAVAHHYQFLLAHFHDSLCCVLMGGSKQ</sequence>
<evidence type="ECO:0000313" key="2">
    <source>
        <dbReference type="Proteomes" id="UP000020077"/>
    </source>
</evidence>
<organism evidence="1 2">
    <name type="scientific">Candidatus Accumulibacter phosphatis</name>
    <dbReference type="NCBI Taxonomy" id="327160"/>
    <lineage>
        <taxon>Bacteria</taxon>
        <taxon>Pseudomonadati</taxon>
        <taxon>Pseudomonadota</taxon>
        <taxon>Betaproteobacteria</taxon>
        <taxon>Candidatus Accumulibacter</taxon>
    </lineage>
</organism>
<name>A0A080LRA5_9PROT</name>